<evidence type="ECO:0000313" key="2">
    <source>
        <dbReference type="EMBL" id="KFD71708.1"/>
    </source>
</evidence>
<dbReference type="EMBL" id="KL363204">
    <property type="protein sequence ID" value="KFD54837.1"/>
    <property type="molecule type" value="Genomic_DNA"/>
</dbReference>
<proteinExistence type="predicted"/>
<dbReference type="AlphaFoldDB" id="A0A085MC91"/>
<protein>
    <submittedName>
        <fullName evidence="1">Uncharacterized protein</fullName>
    </submittedName>
</protein>
<reference evidence="1 3" key="1">
    <citation type="journal article" date="2014" name="Nat. Genet.">
        <title>Genome and transcriptome of the porcine whipworm Trichuris suis.</title>
        <authorList>
            <person name="Jex A.R."/>
            <person name="Nejsum P."/>
            <person name="Schwarz E.M."/>
            <person name="Hu L."/>
            <person name="Young N.D."/>
            <person name="Hall R.S."/>
            <person name="Korhonen P.K."/>
            <person name="Liao S."/>
            <person name="Thamsborg S."/>
            <person name="Xia J."/>
            <person name="Xu P."/>
            <person name="Wang S."/>
            <person name="Scheerlinck J.P."/>
            <person name="Hofmann A."/>
            <person name="Sternberg P.W."/>
            <person name="Wang J."/>
            <person name="Gasser R.B."/>
        </authorList>
    </citation>
    <scope>NUCLEOTIDE SEQUENCE [LARGE SCALE GENOMIC DNA]</scope>
    <source>
        <strain evidence="2">DCEP-RM93F</strain>
        <strain evidence="1">DCEP-RM93M</strain>
    </source>
</reference>
<dbReference type="Proteomes" id="UP000030764">
    <property type="component" value="Unassembled WGS sequence"/>
</dbReference>
<dbReference type="EMBL" id="KL367481">
    <property type="protein sequence ID" value="KFD71708.1"/>
    <property type="molecule type" value="Genomic_DNA"/>
</dbReference>
<accession>A0A085MC91</accession>
<organism evidence="1 3">
    <name type="scientific">Trichuris suis</name>
    <name type="common">pig whipworm</name>
    <dbReference type="NCBI Taxonomy" id="68888"/>
    <lineage>
        <taxon>Eukaryota</taxon>
        <taxon>Metazoa</taxon>
        <taxon>Ecdysozoa</taxon>
        <taxon>Nematoda</taxon>
        <taxon>Enoplea</taxon>
        <taxon>Dorylaimia</taxon>
        <taxon>Trichinellida</taxon>
        <taxon>Trichuridae</taxon>
        <taxon>Trichuris</taxon>
    </lineage>
</organism>
<sequence length="67" mass="7350">MQRASVCIIKAAADIERRGLIHRLAQHPKLGGASLPRNCQAVNPDADTSTLSQSFPCMELMILRAIY</sequence>
<dbReference type="Proteomes" id="UP000030758">
    <property type="component" value="Unassembled WGS sequence"/>
</dbReference>
<gene>
    <name evidence="1" type="ORF">M513_04271</name>
    <name evidence="2" type="ORF">M514_04271</name>
</gene>
<evidence type="ECO:0000313" key="3">
    <source>
        <dbReference type="Proteomes" id="UP000030764"/>
    </source>
</evidence>
<name>A0A085MC91_9BILA</name>
<evidence type="ECO:0000313" key="1">
    <source>
        <dbReference type="EMBL" id="KFD54837.1"/>
    </source>
</evidence>
<keyword evidence="3" id="KW-1185">Reference proteome</keyword>